<evidence type="ECO:0000313" key="2">
    <source>
        <dbReference type="EMBL" id="KAG6602687.1"/>
    </source>
</evidence>
<evidence type="ECO:0000256" key="1">
    <source>
        <dbReference type="SAM" id="MobiDB-lite"/>
    </source>
</evidence>
<sequence>MDSRCRSARPLVPHGEAMASSRNTKPTATLLNASSCSCHVSFMVHHQERAKMASSNQRVVHEAMNVHEAKFWNGYGVVVDEHIDRKAAMYISSVQERFRLEGSIS</sequence>
<feature type="region of interest" description="Disordered" evidence="1">
    <location>
        <begin position="1"/>
        <end position="25"/>
    </location>
</feature>
<dbReference type="Proteomes" id="UP000685013">
    <property type="component" value="Chromosome 4"/>
</dbReference>
<proteinExistence type="predicted"/>
<keyword evidence="3" id="KW-1185">Reference proteome</keyword>
<dbReference type="AlphaFoldDB" id="A0AAV6NXP4"/>
<dbReference type="EMBL" id="JAGKQH010000004">
    <property type="protein sequence ID" value="KAG6602687.1"/>
    <property type="molecule type" value="Genomic_DNA"/>
</dbReference>
<gene>
    <name evidence="2" type="ORF">SDJN03_07920</name>
</gene>
<name>A0AAV6NXP4_9ROSI</name>
<protein>
    <submittedName>
        <fullName evidence="2">Uncharacterized protein</fullName>
    </submittedName>
</protein>
<comment type="caution">
    <text evidence="2">The sequence shown here is derived from an EMBL/GenBank/DDBJ whole genome shotgun (WGS) entry which is preliminary data.</text>
</comment>
<dbReference type="PANTHER" id="PTHR36030:SF1">
    <property type="entry name" value="CALMODULIN-BINDING DOMAIN-CONTAINING PROTEIN"/>
    <property type="match status" value="1"/>
</dbReference>
<evidence type="ECO:0000313" key="3">
    <source>
        <dbReference type="Proteomes" id="UP000685013"/>
    </source>
</evidence>
<organism evidence="2 3">
    <name type="scientific">Cucurbita argyrosperma subsp. sororia</name>
    <dbReference type="NCBI Taxonomy" id="37648"/>
    <lineage>
        <taxon>Eukaryota</taxon>
        <taxon>Viridiplantae</taxon>
        <taxon>Streptophyta</taxon>
        <taxon>Embryophyta</taxon>
        <taxon>Tracheophyta</taxon>
        <taxon>Spermatophyta</taxon>
        <taxon>Magnoliopsida</taxon>
        <taxon>eudicotyledons</taxon>
        <taxon>Gunneridae</taxon>
        <taxon>Pentapetalae</taxon>
        <taxon>rosids</taxon>
        <taxon>fabids</taxon>
        <taxon>Cucurbitales</taxon>
        <taxon>Cucurbitaceae</taxon>
        <taxon>Cucurbiteae</taxon>
        <taxon>Cucurbita</taxon>
    </lineage>
</organism>
<dbReference type="PANTHER" id="PTHR36030">
    <property type="entry name" value="CALMODULIN-BINDING DOMAIN-CONTAINING PROTEIN"/>
    <property type="match status" value="1"/>
</dbReference>
<feature type="non-terminal residue" evidence="2">
    <location>
        <position position="1"/>
    </location>
</feature>
<reference evidence="2 3" key="1">
    <citation type="journal article" date="2021" name="Hortic Res">
        <title>The domestication of Cucurbita argyrosperma as revealed by the genome of its wild relative.</title>
        <authorList>
            <person name="Barrera-Redondo J."/>
            <person name="Sanchez-de la Vega G."/>
            <person name="Aguirre-Liguori J.A."/>
            <person name="Castellanos-Morales G."/>
            <person name="Gutierrez-Guerrero Y.T."/>
            <person name="Aguirre-Dugua X."/>
            <person name="Aguirre-Planter E."/>
            <person name="Tenaillon M.I."/>
            <person name="Lira-Saade R."/>
            <person name="Eguiarte L.E."/>
        </authorList>
    </citation>
    <scope>NUCLEOTIDE SEQUENCE [LARGE SCALE GENOMIC DNA]</scope>
    <source>
        <strain evidence="2">JBR-2021</strain>
    </source>
</reference>
<accession>A0AAV6NXP4</accession>